<evidence type="ECO:0000256" key="1">
    <source>
        <dbReference type="SAM" id="MobiDB-lite"/>
    </source>
</evidence>
<feature type="region of interest" description="Disordered" evidence="1">
    <location>
        <begin position="106"/>
        <end position="143"/>
    </location>
</feature>
<keyword evidence="3" id="KW-1185">Reference proteome</keyword>
<dbReference type="Proteomes" id="UP001219525">
    <property type="component" value="Unassembled WGS sequence"/>
</dbReference>
<evidence type="ECO:0000313" key="2">
    <source>
        <dbReference type="EMBL" id="KAJ7201609.1"/>
    </source>
</evidence>
<feature type="region of interest" description="Disordered" evidence="1">
    <location>
        <begin position="44"/>
        <end position="89"/>
    </location>
</feature>
<sequence length="309" mass="33041">MCGTVRMSACTRDSGTCFRPAYRDSSRPHIGRIRGNVGERVDIQHDRSCAPLRSAPRRRHKSRQEHRPQPLSALHPIPPPHRNDDAYEGWDPVTIDSCVDTESEYTETELRKRHLGTSGHDSDLDPDQRGRRVGDPPQPECGVRVQLGYGSLVVSNPRSVQNKDQGVMSMAGLDGVAVTAAGARQGGETRVSSRLVFIGSAATSTQSMRTGTTSPLLVEVQAAFELRGKSNLPSDAAPVYQDQTAAAAAQAILGIVDIPFSMAVASPFTTGAFMLEFSSSLSATLSLLLTLPGWGQTTDGSRSVSASGV</sequence>
<evidence type="ECO:0000313" key="3">
    <source>
        <dbReference type="Proteomes" id="UP001219525"/>
    </source>
</evidence>
<name>A0AAD6V789_9AGAR</name>
<dbReference type="AlphaFoldDB" id="A0AAD6V789"/>
<dbReference type="EMBL" id="JARJCW010000058">
    <property type="protein sequence ID" value="KAJ7201609.1"/>
    <property type="molecule type" value="Genomic_DNA"/>
</dbReference>
<gene>
    <name evidence="2" type="ORF">GGX14DRAFT_655518</name>
</gene>
<proteinExistence type="predicted"/>
<comment type="caution">
    <text evidence="2">The sequence shown here is derived from an EMBL/GenBank/DDBJ whole genome shotgun (WGS) entry which is preliminary data.</text>
</comment>
<feature type="compositionally biased region" description="Basic and acidic residues" evidence="1">
    <location>
        <begin position="120"/>
        <end position="134"/>
    </location>
</feature>
<feature type="compositionally biased region" description="Basic residues" evidence="1">
    <location>
        <begin position="55"/>
        <end position="64"/>
    </location>
</feature>
<protein>
    <submittedName>
        <fullName evidence="2">Uncharacterized protein</fullName>
    </submittedName>
</protein>
<organism evidence="2 3">
    <name type="scientific">Mycena pura</name>
    <dbReference type="NCBI Taxonomy" id="153505"/>
    <lineage>
        <taxon>Eukaryota</taxon>
        <taxon>Fungi</taxon>
        <taxon>Dikarya</taxon>
        <taxon>Basidiomycota</taxon>
        <taxon>Agaricomycotina</taxon>
        <taxon>Agaricomycetes</taxon>
        <taxon>Agaricomycetidae</taxon>
        <taxon>Agaricales</taxon>
        <taxon>Marasmiineae</taxon>
        <taxon>Mycenaceae</taxon>
        <taxon>Mycena</taxon>
    </lineage>
</organism>
<reference evidence="2" key="1">
    <citation type="submission" date="2023-03" db="EMBL/GenBank/DDBJ databases">
        <title>Massive genome expansion in bonnet fungi (Mycena s.s.) driven by repeated elements and novel gene families across ecological guilds.</title>
        <authorList>
            <consortium name="Lawrence Berkeley National Laboratory"/>
            <person name="Harder C.B."/>
            <person name="Miyauchi S."/>
            <person name="Viragh M."/>
            <person name="Kuo A."/>
            <person name="Thoen E."/>
            <person name="Andreopoulos B."/>
            <person name="Lu D."/>
            <person name="Skrede I."/>
            <person name="Drula E."/>
            <person name="Henrissat B."/>
            <person name="Morin E."/>
            <person name="Kohler A."/>
            <person name="Barry K."/>
            <person name="LaButti K."/>
            <person name="Morin E."/>
            <person name="Salamov A."/>
            <person name="Lipzen A."/>
            <person name="Mereny Z."/>
            <person name="Hegedus B."/>
            <person name="Baldrian P."/>
            <person name="Stursova M."/>
            <person name="Weitz H."/>
            <person name="Taylor A."/>
            <person name="Grigoriev I.V."/>
            <person name="Nagy L.G."/>
            <person name="Martin F."/>
            <person name="Kauserud H."/>
        </authorList>
    </citation>
    <scope>NUCLEOTIDE SEQUENCE</scope>
    <source>
        <strain evidence="2">9144</strain>
    </source>
</reference>
<accession>A0AAD6V789</accession>